<evidence type="ECO:0000256" key="18">
    <source>
        <dbReference type="SAM" id="SignalP"/>
    </source>
</evidence>
<dbReference type="GO" id="GO:0006241">
    <property type="term" value="P:CTP biosynthetic process"/>
    <property type="evidence" value="ECO:0007669"/>
    <property type="project" value="InterPro"/>
</dbReference>
<keyword evidence="18" id="KW-0732">Signal</keyword>
<dbReference type="GO" id="GO:0006228">
    <property type="term" value="P:UTP biosynthetic process"/>
    <property type="evidence" value="ECO:0007669"/>
    <property type="project" value="InterPro"/>
</dbReference>
<sequence>MKTPLGSGWDGLLGTWSQTLLLAPLLWAIPPARAQVWQGLDVVRASRTLIGATDPADAAPGTIRGDFCVEVGKNVIHGSDSVESARREIALWFRGDELLCWEDSAGHWLYE</sequence>
<feature type="domain" description="Nucleoside diphosphate kinase-like" evidence="19">
    <location>
        <begin position="10"/>
        <end position="100"/>
    </location>
</feature>
<dbReference type="InParanoid" id="A0A7N5P9G7"/>
<dbReference type="PRINTS" id="PR01243">
    <property type="entry name" value="NUCDPKINASE"/>
</dbReference>
<reference evidence="20" key="2">
    <citation type="submission" date="2025-08" db="UniProtKB">
        <authorList>
            <consortium name="Ensembl"/>
        </authorList>
    </citation>
    <scope>IDENTIFICATION</scope>
</reference>
<keyword evidence="11" id="KW-0460">Magnesium</keyword>
<evidence type="ECO:0000256" key="5">
    <source>
        <dbReference type="ARBA" id="ARBA00008142"/>
    </source>
</evidence>
<evidence type="ECO:0000256" key="6">
    <source>
        <dbReference type="ARBA" id="ARBA00022679"/>
    </source>
</evidence>
<evidence type="ECO:0000256" key="9">
    <source>
        <dbReference type="ARBA" id="ARBA00022777"/>
    </source>
</evidence>
<reference evidence="20 21" key="1">
    <citation type="journal article" date="2010" name="Nature">
        <title>The sequence and de novo assembly of the giant panda genome.</title>
        <authorList>
            <person name="Li R."/>
            <person name="Fan W."/>
            <person name="Tian G."/>
            <person name="Zhu H."/>
            <person name="He L."/>
            <person name="Cai J."/>
            <person name="Huang Q."/>
            <person name="Cai Q."/>
            <person name="Li B."/>
            <person name="Bai Y."/>
            <person name="Zhang Z."/>
            <person name="Zhang Y."/>
            <person name="Wang W."/>
            <person name="Li J."/>
            <person name="Wei F."/>
            <person name="Li H."/>
            <person name="Jian M."/>
            <person name="Li J."/>
            <person name="Zhang Z."/>
            <person name="Nielsen R."/>
            <person name="Li D."/>
            <person name="Gu W."/>
            <person name="Yang Z."/>
            <person name="Xuan Z."/>
            <person name="Ryder O.A."/>
            <person name="Leung F.C."/>
            <person name="Zhou Y."/>
            <person name="Cao J."/>
            <person name="Sun X."/>
            <person name="Fu Y."/>
            <person name="Fang X."/>
            <person name="Guo X."/>
            <person name="Wang B."/>
            <person name="Hou R."/>
            <person name="Shen F."/>
            <person name="Mu B."/>
            <person name="Ni P."/>
            <person name="Lin R."/>
            <person name="Qian W."/>
            <person name="Wang G."/>
            <person name="Yu C."/>
            <person name="Nie W."/>
            <person name="Wang J."/>
            <person name="Wu Z."/>
            <person name="Liang H."/>
            <person name="Min J."/>
            <person name="Wu Q."/>
            <person name="Cheng S."/>
            <person name="Ruan J."/>
            <person name="Wang M."/>
            <person name="Shi Z."/>
            <person name="Wen M."/>
            <person name="Liu B."/>
            <person name="Ren X."/>
            <person name="Zheng H."/>
            <person name="Dong D."/>
            <person name="Cook K."/>
            <person name="Shan G."/>
            <person name="Zhang H."/>
            <person name="Kosiol C."/>
            <person name="Xie X."/>
            <person name="Lu Z."/>
            <person name="Zheng H."/>
            <person name="Li Y."/>
            <person name="Steiner C.C."/>
            <person name="Lam T.T."/>
            <person name="Lin S."/>
            <person name="Zhang Q."/>
            <person name="Li G."/>
            <person name="Tian J."/>
            <person name="Gong T."/>
            <person name="Liu H."/>
            <person name="Zhang D."/>
            <person name="Fang L."/>
            <person name="Ye C."/>
            <person name="Zhang J."/>
            <person name="Hu W."/>
            <person name="Xu A."/>
            <person name="Ren Y."/>
            <person name="Zhang G."/>
            <person name="Bruford M.W."/>
            <person name="Li Q."/>
            <person name="Ma L."/>
            <person name="Guo Y."/>
            <person name="An N."/>
            <person name="Hu Y."/>
            <person name="Zheng Y."/>
            <person name="Shi Y."/>
            <person name="Li Z."/>
            <person name="Liu Q."/>
            <person name="Chen Y."/>
            <person name="Zhao J."/>
            <person name="Qu N."/>
            <person name="Zhao S."/>
            <person name="Tian F."/>
            <person name="Wang X."/>
            <person name="Wang H."/>
            <person name="Xu L."/>
            <person name="Liu X."/>
            <person name="Vinar T."/>
            <person name="Wang Y."/>
            <person name="Lam T.W."/>
            <person name="Yiu S.M."/>
            <person name="Liu S."/>
            <person name="Zhang H."/>
            <person name="Li D."/>
            <person name="Huang Y."/>
            <person name="Wang X."/>
            <person name="Yang G."/>
            <person name="Jiang Z."/>
            <person name="Wang J."/>
            <person name="Qin N."/>
            <person name="Li L."/>
            <person name="Li J."/>
            <person name="Bolund L."/>
            <person name="Kristiansen K."/>
            <person name="Wong G.K."/>
            <person name="Olson M."/>
            <person name="Zhang X."/>
            <person name="Li S."/>
            <person name="Yang H."/>
            <person name="Wang J."/>
            <person name="Wang J."/>
        </authorList>
    </citation>
    <scope>NUCLEOTIDE SEQUENCE [LARGE SCALE GENOMIC DNA]</scope>
</reference>
<keyword evidence="10 17" id="KW-0067">ATP-binding</keyword>
<dbReference type="InterPro" id="IPR001564">
    <property type="entry name" value="Nucleoside_diP_kinase"/>
</dbReference>
<evidence type="ECO:0000256" key="1">
    <source>
        <dbReference type="ARBA" id="ARBA00000082"/>
    </source>
</evidence>
<evidence type="ECO:0000256" key="13">
    <source>
        <dbReference type="ARBA" id="ARBA00060410"/>
    </source>
</evidence>
<dbReference type="InterPro" id="IPR023005">
    <property type="entry name" value="Nucleoside_diP_kinase_AS"/>
</dbReference>
<comment type="subunit">
    <text evidence="14">Homohexamer. Interacts with OPA1. Interacts with CAPN8.</text>
</comment>
<evidence type="ECO:0000256" key="11">
    <source>
        <dbReference type="ARBA" id="ARBA00022842"/>
    </source>
</evidence>
<dbReference type="PROSITE" id="PS51374">
    <property type="entry name" value="NDPK_LIKE"/>
    <property type="match status" value="1"/>
</dbReference>
<keyword evidence="7" id="KW-0479">Metal-binding</keyword>
<accession>A0A7N5P9G7</accession>
<name>A0A7N5P9G7_AILME</name>
<dbReference type="GO" id="GO:0004550">
    <property type="term" value="F:nucleoside diphosphate kinase activity"/>
    <property type="evidence" value="ECO:0007669"/>
    <property type="project" value="UniProtKB-EC"/>
</dbReference>
<dbReference type="InterPro" id="IPR036850">
    <property type="entry name" value="NDK-like_dom_sf"/>
</dbReference>
<evidence type="ECO:0000256" key="15">
    <source>
        <dbReference type="PROSITE-ProRule" id="PRU00706"/>
    </source>
</evidence>
<keyword evidence="6 17" id="KW-0808">Transferase</keyword>
<feature type="signal peptide" evidence="18">
    <location>
        <begin position="1"/>
        <end position="34"/>
    </location>
</feature>
<evidence type="ECO:0000259" key="19">
    <source>
        <dbReference type="SMART" id="SM00562"/>
    </source>
</evidence>
<dbReference type="PROSITE" id="PS00469">
    <property type="entry name" value="NDPK"/>
    <property type="match status" value="1"/>
</dbReference>
<evidence type="ECO:0000256" key="17">
    <source>
        <dbReference type="RuleBase" id="RU004013"/>
    </source>
</evidence>
<dbReference type="SUPFAM" id="SSF54919">
    <property type="entry name" value="Nucleoside diphosphate kinase, NDK"/>
    <property type="match status" value="1"/>
</dbReference>
<keyword evidence="9 17" id="KW-0418">Kinase</keyword>
<dbReference type="GO" id="GO:0005524">
    <property type="term" value="F:ATP binding"/>
    <property type="evidence" value="ECO:0007669"/>
    <property type="project" value="UniProtKB-KW"/>
</dbReference>
<protein>
    <recommendedName>
        <fullName evidence="17">Nucleoside diphosphate kinase</fullName>
        <ecNumber evidence="17">2.7.4.6</ecNumber>
    </recommendedName>
</protein>
<keyword evidence="8 17" id="KW-0547">Nucleotide-binding</keyword>
<dbReference type="AlphaFoldDB" id="A0A7N5P9G7"/>
<feature type="chain" id="PRO_5030708473" description="Nucleoside diphosphate kinase" evidence="18">
    <location>
        <begin position="35"/>
        <end position="111"/>
    </location>
</feature>
<dbReference type="GeneTree" id="ENSGT00940000161283"/>
<comment type="caution">
    <text evidence="15">Lacks conserved residue(s) required for the propagation of feature annotation.</text>
</comment>
<evidence type="ECO:0000313" key="20">
    <source>
        <dbReference type="Ensembl" id="ENSAMEP00000039700.1"/>
    </source>
</evidence>
<dbReference type="GO" id="GO:0046872">
    <property type="term" value="F:metal ion binding"/>
    <property type="evidence" value="ECO:0007669"/>
    <property type="project" value="UniProtKB-KW"/>
</dbReference>
<dbReference type="Gene3D" id="3.30.70.141">
    <property type="entry name" value="Nucleoside diphosphate kinase-like domain"/>
    <property type="match status" value="1"/>
</dbReference>
<evidence type="ECO:0000256" key="12">
    <source>
        <dbReference type="ARBA" id="ARBA00023080"/>
    </source>
</evidence>
<comment type="similarity">
    <text evidence="5 15 16">Belongs to the NDK family.</text>
</comment>
<keyword evidence="21" id="KW-1185">Reference proteome</keyword>
<dbReference type="GO" id="GO:0006183">
    <property type="term" value="P:GTP biosynthetic process"/>
    <property type="evidence" value="ECO:0007669"/>
    <property type="project" value="InterPro"/>
</dbReference>
<evidence type="ECO:0000256" key="7">
    <source>
        <dbReference type="ARBA" id="ARBA00022723"/>
    </source>
</evidence>
<keyword evidence="12" id="KW-0546">Nucleotide metabolism</keyword>
<comment type="catalytic activity">
    <reaction evidence="2">
        <text>a ribonucleoside 5'-diphosphate + ATP = a ribonucleoside 5'-triphosphate + ADP</text>
        <dbReference type="Rhea" id="RHEA:18113"/>
        <dbReference type="ChEBI" id="CHEBI:30616"/>
        <dbReference type="ChEBI" id="CHEBI:57930"/>
        <dbReference type="ChEBI" id="CHEBI:61557"/>
        <dbReference type="ChEBI" id="CHEBI:456216"/>
        <dbReference type="EC" id="2.7.4.6"/>
    </reaction>
</comment>
<dbReference type="InterPro" id="IPR034907">
    <property type="entry name" value="NDK-like_dom"/>
</dbReference>
<evidence type="ECO:0000256" key="8">
    <source>
        <dbReference type="ARBA" id="ARBA00022741"/>
    </source>
</evidence>
<dbReference type="PANTHER" id="PTHR11349">
    <property type="entry name" value="NUCLEOSIDE DIPHOSPHATE KINASE"/>
    <property type="match status" value="1"/>
</dbReference>
<dbReference type="Pfam" id="PF00334">
    <property type="entry name" value="NDK"/>
    <property type="match status" value="1"/>
</dbReference>
<evidence type="ECO:0000256" key="14">
    <source>
        <dbReference type="ARBA" id="ARBA00062505"/>
    </source>
</evidence>
<evidence type="ECO:0000256" key="4">
    <source>
        <dbReference type="ARBA" id="ARBA00004305"/>
    </source>
</evidence>
<comment type="cofactor">
    <cofactor evidence="3">
        <name>Mg(2+)</name>
        <dbReference type="ChEBI" id="CHEBI:18420"/>
    </cofactor>
</comment>
<dbReference type="EC" id="2.7.4.6" evidence="17"/>
<evidence type="ECO:0000256" key="10">
    <source>
        <dbReference type="ARBA" id="ARBA00022840"/>
    </source>
</evidence>
<dbReference type="GO" id="GO:0005758">
    <property type="term" value="C:mitochondrial intermembrane space"/>
    <property type="evidence" value="ECO:0007669"/>
    <property type="project" value="UniProtKB-SubCell"/>
</dbReference>
<reference evidence="20" key="3">
    <citation type="submission" date="2025-09" db="UniProtKB">
        <authorList>
            <consortium name="Ensembl"/>
        </authorList>
    </citation>
    <scope>IDENTIFICATION</scope>
</reference>
<evidence type="ECO:0000256" key="2">
    <source>
        <dbReference type="ARBA" id="ARBA00000937"/>
    </source>
</evidence>
<comment type="catalytic activity">
    <reaction evidence="1 17">
        <text>a 2'-deoxyribonucleoside 5'-diphosphate + ATP = a 2'-deoxyribonucleoside 5'-triphosphate + ADP</text>
        <dbReference type="Rhea" id="RHEA:44640"/>
        <dbReference type="ChEBI" id="CHEBI:30616"/>
        <dbReference type="ChEBI" id="CHEBI:61560"/>
        <dbReference type="ChEBI" id="CHEBI:73316"/>
        <dbReference type="ChEBI" id="CHEBI:456216"/>
        <dbReference type="EC" id="2.7.4.6"/>
    </reaction>
</comment>
<evidence type="ECO:0000256" key="16">
    <source>
        <dbReference type="RuleBase" id="RU004011"/>
    </source>
</evidence>
<dbReference type="GO" id="GO:0005759">
    <property type="term" value="C:mitochondrial matrix"/>
    <property type="evidence" value="ECO:0007669"/>
    <property type="project" value="UniProtKB-SubCell"/>
</dbReference>
<dbReference type="SMART" id="SM00562">
    <property type="entry name" value="NDK"/>
    <property type="match status" value="1"/>
</dbReference>
<comment type="subcellular location">
    <subcellularLocation>
        <location evidence="13">Mitochondrion intermembrane space</location>
        <topology evidence="13">Peripheral membrane protein</topology>
    </subcellularLocation>
    <subcellularLocation>
        <location evidence="4">Mitochondrion matrix</location>
    </subcellularLocation>
</comment>
<evidence type="ECO:0000256" key="3">
    <source>
        <dbReference type="ARBA" id="ARBA00001946"/>
    </source>
</evidence>
<dbReference type="Ensembl" id="ENSAMET00000026059.1">
    <property type="protein sequence ID" value="ENSAMEP00000039700.1"/>
    <property type="gene ID" value="ENSAMEG00000024318.1"/>
</dbReference>
<evidence type="ECO:0000313" key="21">
    <source>
        <dbReference type="Proteomes" id="UP000008912"/>
    </source>
</evidence>
<dbReference type="FunFam" id="3.30.70.141:FF:000017">
    <property type="entry name" value="Nucleoside diphosphate kinase"/>
    <property type="match status" value="1"/>
</dbReference>
<proteinExistence type="inferred from homology"/>
<organism evidence="20 21">
    <name type="scientific">Ailuropoda melanoleuca</name>
    <name type="common">Giant panda</name>
    <dbReference type="NCBI Taxonomy" id="9646"/>
    <lineage>
        <taxon>Eukaryota</taxon>
        <taxon>Metazoa</taxon>
        <taxon>Chordata</taxon>
        <taxon>Craniata</taxon>
        <taxon>Vertebrata</taxon>
        <taxon>Euteleostomi</taxon>
        <taxon>Mammalia</taxon>
        <taxon>Eutheria</taxon>
        <taxon>Laurasiatheria</taxon>
        <taxon>Carnivora</taxon>
        <taxon>Caniformia</taxon>
        <taxon>Ursidae</taxon>
        <taxon>Ailuropoda</taxon>
    </lineage>
</organism>
<dbReference type="Proteomes" id="UP000008912">
    <property type="component" value="Unassembled WGS sequence"/>
</dbReference>